<feature type="region of interest" description="Disordered" evidence="1">
    <location>
        <begin position="139"/>
        <end position="173"/>
    </location>
</feature>
<reference evidence="2 3" key="1">
    <citation type="journal article" date="2020" name="Nature">
        <title>Six reference-quality genomes reveal evolution of bat adaptations.</title>
        <authorList>
            <person name="Jebb D."/>
            <person name="Huang Z."/>
            <person name="Pippel M."/>
            <person name="Hughes G.M."/>
            <person name="Lavrichenko K."/>
            <person name="Devanna P."/>
            <person name="Winkler S."/>
            <person name="Jermiin L.S."/>
            <person name="Skirmuntt E.C."/>
            <person name="Katzourakis A."/>
            <person name="Burkitt-Gray L."/>
            <person name="Ray D.A."/>
            <person name="Sullivan K.A.M."/>
            <person name="Roscito J.G."/>
            <person name="Kirilenko B.M."/>
            <person name="Davalos L.M."/>
            <person name="Corthals A.P."/>
            <person name="Power M.L."/>
            <person name="Jones G."/>
            <person name="Ransome R.D."/>
            <person name="Dechmann D.K.N."/>
            <person name="Locatelli A.G."/>
            <person name="Puechmaille S.J."/>
            <person name="Fedrigo O."/>
            <person name="Jarvis E.D."/>
            <person name="Hiller M."/>
            <person name="Vernes S.C."/>
            <person name="Myers E.W."/>
            <person name="Teeling E.C."/>
        </authorList>
    </citation>
    <scope>NUCLEOTIDE SEQUENCE [LARGE SCALE GENOMIC DNA]</scope>
    <source>
        <strain evidence="2">Bat1K_MPI-CBG_1</strain>
    </source>
</reference>
<gene>
    <name evidence="2" type="ORF">HJG60_010403</name>
</gene>
<comment type="caution">
    <text evidence="2">The sequence shown here is derived from an EMBL/GenBank/DDBJ whole genome shotgun (WGS) entry which is preliminary data.</text>
</comment>
<evidence type="ECO:0000256" key="1">
    <source>
        <dbReference type="SAM" id="MobiDB-lite"/>
    </source>
</evidence>
<evidence type="ECO:0000313" key="3">
    <source>
        <dbReference type="Proteomes" id="UP000664940"/>
    </source>
</evidence>
<name>A0A834AYF5_9CHIR</name>
<sequence length="173" mass="18234">MVTRGRGVGDFLSFSFLDGPGTPESGTPGTAAGSPSRVVSDPGQGSQLAGSGRSVPEALTVAASRELRSTRRHPARTAAGPPCRSHRFGVCGPRLFFSSRKEPCGGRTRTTCGLKEADTVDLGGRVVFSYLKIDPPRPTTTLFQPLSTKRSGSWPDPGRSRSRGFVGTRSLSL</sequence>
<protein>
    <submittedName>
        <fullName evidence="2">Uncharacterized protein</fullName>
    </submittedName>
</protein>
<proteinExistence type="predicted"/>
<organism evidence="2 3">
    <name type="scientific">Phyllostomus discolor</name>
    <name type="common">pale spear-nosed bat</name>
    <dbReference type="NCBI Taxonomy" id="89673"/>
    <lineage>
        <taxon>Eukaryota</taxon>
        <taxon>Metazoa</taxon>
        <taxon>Chordata</taxon>
        <taxon>Craniata</taxon>
        <taxon>Vertebrata</taxon>
        <taxon>Euteleostomi</taxon>
        <taxon>Mammalia</taxon>
        <taxon>Eutheria</taxon>
        <taxon>Laurasiatheria</taxon>
        <taxon>Chiroptera</taxon>
        <taxon>Yangochiroptera</taxon>
        <taxon>Phyllostomidae</taxon>
        <taxon>Phyllostominae</taxon>
        <taxon>Phyllostomus</taxon>
    </lineage>
</organism>
<feature type="compositionally biased region" description="Polar residues" evidence="1">
    <location>
        <begin position="139"/>
        <end position="151"/>
    </location>
</feature>
<feature type="compositionally biased region" description="Low complexity" evidence="1">
    <location>
        <begin position="19"/>
        <end position="33"/>
    </location>
</feature>
<dbReference type="AlphaFoldDB" id="A0A834AYF5"/>
<dbReference type="EMBL" id="JABVXQ010000003">
    <property type="protein sequence ID" value="KAF6120077.1"/>
    <property type="molecule type" value="Genomic_DNA"/>
</dbReference>
<accession>A0A834AYF5</accession>
<evidence type="ECO:0000313" key="2">
    <source>
        <dbReference type="EMBL" id="KAF6120077.1"/>
    </source>
</evidence>
<feature type="region of interest" description="Disordered" evidence="1">
    <location>
        <begin position="15"/>
        <end position="54"/>
    </location>
</feature>
<dbReference type="Proteomes" id="UP000664940">
    <property type="component" value="Unassembled WGS sequence"/>
</dbReference>